<dbReference type="GO" id="GO:0004674">
    <property type="term" value="F:protein serine/threonine kinase activity"/>
    <property type="evidence" value="ECO:0007669"/>
    <property type="project" value="UniProtKB-KW"/>
</dbReference>
<dbReference type="InterPro" id="IPR001245">
    <property type="entry name" value="Ser-Thr/Tyr_kinase_cat_dom"/>
</dbReference>
<dbReference type="FunFam" id="1.10.510.10:FF:000252">
    <property type="entry name" value="Receptor-like protein kinase FERONIA"/>
    <property type="match status" value="1"/>
</dbReference>
<reference evidence="16 17" key="1">
    <citation type="submission" date="2019-06" db="EMBL/GenBank/DDBJ databases">
        <title>WGS assembly of Gossypium darwinii.</title>
        <authorList>
            <person name="Chen Z.J."/>
            <person name="Sreedasyam A."/>
            <person name="Ando A."/>
            <person name="Song Q."/>
            <person name="De L."/>
            <person name="Hulse-Kemp A."/>
            <person name="Ding M."/>
            <person name="Ye W."/>
            <person name="Kirkbride R."/>
            <person name="Jenkins J."/>
            <person name="Plott C."/>
            <person name="Lovell J."/>
            <person name="Lin Y.-M."/>
            <person name="Vaughn R."/>
            <person name="Liu B."/>
            <person name="Li W."/>
            <person name="Simpson S."/>
            <person name="Scheffler B."/>
            <person name="Saski C."/>
            <person name="Grover C."/>
            <person name="Hu G."/>
            <person name="Conover J."/>
            <person name="Carlson J."/>
            <person name="Shu S."/>
            <person name="Boston L."/>
            <person name="Williams M."/>
            <person name="Peterson D."/>
            <person name="Mcgee K."/>
            <person name="Jones D."/>
            <person name="Wendel J."/>
            <person name="Stelly D."/>
            <person name="Grimwood J."/>
            <person name="Schmutz J."/>
        </authorList>
    </citation>
    <scope>NUCLEOTIDE SEQUENCE [LARGE SCALE GENOMIC DNA]</scope>
    <source>
        <strain evidence="16">1808015.09</strain>
    </source>
</reference>
<evidence type="ECO:0000256" key="2">
    <source>
        <dbReference type="ARBA" id="ARBA00022527"/>
    </source>
</evidence>
<gene>
    <name evidence="16" type="ORF">ES288_A13G236000v1</name>
</gene>
<keyword evidence="6 12" id="KW-0547">Nucleotide-binding</keyword>
<dbReference type="Pfam" id="PF07714">
    <property type="entry name" value="PK_Tyr_Ser-Thr"/>
    <property type="match status" value="1"/>
</dbReference>
<dbReference type="GO" id="GO:0004714">
    <property type="term" value="F:transmembrane receptor protein tyrosine kinase activity"/>
    <property type="evidence" value="ECO:0007669"/>
    <property type="project" value="InterPro"/>
</dbReference>
<dbReference type="GO" id="GO:0005524">
    <property type="term" value="F:ATP binding"/>
    <property type="evidence" value="ECO:0007669"/>
    <property type="project" value="UniProtKB-UniRule"/>
</dbReference>
<sequence length="921" mass="102610">MHFSLVLCLSLAMEIPSRTTFSVQNLLFHSFLHLFFFIQYLAVPVTAEFNVTPYNPIENFAINCGSSMGGKSWDDRPWVGDGNGKFSLIEQQNNNNKPSVSKAASQLSSSVDTFPYSTARLSYSQFTYSIPLTDGQKFIRLHFYPTSYPDFGDPSKKAFFSVKAGDFTLLSNFSASLHAHDEVTFFKEFCVNLDEGQSLNLTFTPSPYITDSYAFINGIEVVSMPNNLYYTPASYERVPHFVGQAQGQTFHLENNTALENMYRINVAGGQSISPKNDTGMFRSWFNDDYRYLTIRNPSALPVNTTIDLKISSPMQSFAAPKEVYITARTMGTNKTKNENYQLTWEFPVDSGFNYFVRLHFCEFQIEITKAGERVFEILLANASAENQADVIFWSGGNGIPVHRDYVVAIGNIGKEKQQNLSIAMHPSPEWKTKYSDAILNGLEIFKLSNGFNLSGPNPDPDTTSPDPDTTNQQGYSSPTSNNKVVSGIVGGVISGFVVLSLLCFFVYRRKRKVKDTDSSKGVPVMELSKCGSSSLPSELCSYFSLAEIKRATNNFDNVFIIGVGGFGNVYKGFIDGGATQVAIKRLNPESQQGAHEFRTEIEMLSQLRHLHLVSLIGYCNDGGEMILIYDYMANGTLRDHLYNSKNPPLPWKQRIEICLGAAQGLQYLHSGAKHTIIHRDVKTTNILLDEKWVAKVSDFGLSRIGPTNMSQTHVSTVVKGSFGYLDPEYSRRGKLTEKSDVYSYGVVLCEILCARPAIHRSAEKALVNLAAQAQECHRNGTLYNMIDPFLKGKIAVECLKKFTEVVMSCLHDDGMERPSMDAVVWGLQFALQLQETAEEEGLKPNAIAGIEEDIDEESPIIAYAMEDESGEVFSSIGDHVMNSRSTTSFSLTSDEQSFIRKGSDKHLSKAVFSEIRDPQGR</sequence>
<dbReference type="Pfam" id="PF12819">
    <property type="entry name" value="Malectin_like"/>
    <property type="match status" value="1"/>
</dbReference>
<organism evidence="16 17">
    <name type="scientific">Gossypium darwinii</name>
    <name type="common">Darwin's cotton</name>
    <name type="synonym">Gossypium barbadense var. darwinii</name>
    <dbReference type="NCBI Taxonomy" id="34276"/>
    <lineage>
        <taxon>Eukaryota</taxon>
        <taxon>Viridiplantae</taxon>
        <taxon>Streptophyta</taxon>
        <taxon>Embryophyta</taxon>
        <taxon>Tracheophyta</taxon>
        <taxon>Spermatophyta</taxon>
        <taxon>Magnoliopsida</taxon>
        <taxon>eudicotyledons</taxon>
        <taxon>Gunneridae</taxon>
        <taxon>Pentapetalae</taxon>
        <taxon>rosids</taxon>
        <taxon>malvids</taxon>
        <taxon>Malvales</taxon>
        <taxon>Malvaceae</taxon>
        <taxon>Malvoideae</taxon>
        <taxon>Gossypium</taxon>
    </lineage>
</organism>
<dbReference type="FunFam" id="2.60.120.430:FF:000007">
    <property type="entry name" value="FERONIA receptor-like kinase"/>
    <property type="match status" value="1"/>
</dbReference>
<keyword evidence="4 14" id="KW-0812">Transmembrane</keyword>
<accession>A0A5D2E3B0</accession>
<dbReference type="GO" id="GO:0010038">
    <property type="term" value="P:response to metal ion"/>
    <property type="evidence" value="ECO:0007669"/>
    <property type="project" value="UniProtKB-ARBA"/>
</dbReference>
<comment type="subcellular location">
    <subcellularLocation>
        <location evidence="1">Membrane</location>
        <topology evidence="1">Single-pass type I membrane protein</topology>
    </subcellularLocation>
</comment>
<evidence type="ECO:0000256" key="11">
    <source>
        <dbReference type="ARBA" id="ARBA00023180"/>
    </source>
</evidence>
<evidence type="ECO:0000256" key="4">
    <source>
        <dbReference type="ARBA" id="ARBA00022692"/>
    </source>
</evidence>
<keyword evidence="10 14" id="KW-0472">Membrane</keyword>
<keyword evidence="9 14" id="KW-1133">Transmembrane helix</keyword>
<evidence type="ECO:0000256" key="10">
    <source>
        <dbReference type="ARBA" id="ARBA00023136"/>
    </source>
</evidence>
<dbReference type="GO" id="GO:0016020">
    <property type="term" value="C:membrane"/>
    <property type="evidence" value="ECO:0007669"/>
    <property type="project" value="UniProtKB-SubCell"/>
</dbReference>
<dbReference type="Proteomes" id="UP000323506">
    <property type="component" value="Chromosome A13"/>
</dbReference>
<dbReference type="InterPro" id="IPR024788">
    <property type="entry name" value="Malectin-like_Carb-bd_dom"/>
</dbReference>
<dbReference type="Gene3D" id="1.10.510.10">
    <property type="entry name" value="Transferase(Phosphotransferase) domain 1"/>
    <property type="match status" value="1"/>
</dbReference>
<evidence type="ECO:0000256" key="14">
    <source>
        <dbReference type="SAM" id="Phobius"/>
    </source>
</evidence>
<dbReference type="PANTHER" id="PTHR34590">
    <property type="entry name" value="OS03G0124300 PROTEIN-RELATED"/>
    <property type="match status" value="1"/>
</dbReference>
<evidence type="ECO:0000256" key="9">
    <source>
        <dbReference type="ARBA" id="ARBA00022989"/>
    </source>
</evidence>
<evidence type="ECO:0000259" key="15">
    <source>
        <dbReference type="PROSITE" id="PS50011"/>
    </source>
</evidence>
<dbReference type="CDD" id="cd14066">
    <property type="entry name" value="STKc_IRAK"/>
    <property type="match status" value="1"/>
</dbReference>
<dbReference type="Gene3D" id="2.60.120.430">
    <property type="entry name" value="Galactose-binding lectin"/>
    <property type="match status" value="2"/>
</dbReference>
<evidence type="ECO:0000256" key="13">
    <source>
        <dbReference type="SAM" id="MobiDB-lite"/>
    </source>
</evidence>
<dbReference type="Gene3D" id="3.30.200.20">
    <property type="entry name" value="Phosphorylase Kinase, domain 1"/>
    <property type="match status" value="1"/>
</dbReference>
<feature type="binding site" evidence="12">
    <location>
        <position position="584"/>
    </location>
    <ligand>
        <name>ATP</name>
        <dbReference type="ChEBI" id="CHEBI:30616"/>
    </ligand>
</feature>
<dbReference type="SUPFAM" id="SSF56112">
    <property type="entry name" value="Protein kinase-like (PK-like)"/>
    <property type="match status" value="1"/>
</dbReference>
<evidence type="ECO:0000256" key="7">
    <source>
        <dbReference type="ARBA" id="ARBA00022777"/>
    </source>
</evidence>
<keyword evidence="11" id="KW-0325">Glycoprotein</keyword>
<keyword evidence="3" id="KW-0808">Transferase</keyword>
<keyword evidence="2" id="KW-0723">Serine/threonine-protein kinase</keyword>
<keyword evidence="5" id="KW-0732">Signal</keyword>
<proteinExistence type="predicted"/>
<evidence type="ECO:0000256" key="8">
    <source>
        <dbReference type="ARBA" id="ARBA00022840"/>
    </source>
</evidence>
<feature type="domain" description="Protein kinase" evidence="15">
    <location>
        <begin position="555"/>
        <end position="830"/>
    </location>
</feature>
<keyword evidence="8 12" id="KW-0067">ATP-binding</keyword>
<keyword evidence="7" id="KW-0418">Kinase</keyword>
<dbReference type="FunFam" id="3.30.200.20:FF:000645">
    <property type="entry name" value="Receptor-like protein kinase FERONIA"/>
    <property type="match status" value="1"/>
</dbReference>
<evidence type="ECO:0000313" key="17">
    <source>
        <dbReference type="Proteomes" id="UP000323506"/>
    </source>
</evidence>
<evidence type="ECO:0000256" key="1">
    <source>
        <dbReference type="ARBA" id="ARBA00004479"/>
    </source>
</evidence>
<dbReference type="InterPro" id="IPR011009">
    <property type="entry name" value="Kinase-like_dom_sf"/>
</dbReference>
<dbReference type="EMBL" id="CM017700">
    <property type="protein sequence ID" value="TYG87691.1"/>
    <property type="molecule type" value="Genomic_DNA"/>
</dbReference>
<evidence type="ECO:0000256" key="12">
    <source>
        <dbReference type="PROSITE-ProRule" id="PRU10141"/>
    </source>
</evidence>
<dbReference type="InterPro" id="IPR000719">
    <property type="entry name" value="Prot_kinase_dom"/>
</dbReference>
<feature type="transmembrane region" description="Helical" evidence="14">
    <location>
        <begin position="484"/>
        <end position="507"/>
    </location>
</feature>
<dbReference type="InterPro" id="IPR008271">
    <property type="entry name" value="Ser/Thr_kinase_AS"/>
</dbReference>
<evidence type="ECO:0000256" key="5">
    <source>
        <dbReference type="ARBA" id="ARBA00022729"/>
    </source>
</evidence>
<feature type="region of interest" description="Disordered" evidence="13">
    <location>
        <begin position="455"/>
        <end position="479"/>
    </location>
</feature>
<dbReference type="InterPro" id="IPR017441">
    <property type="entry name" value="Protein_kinase_ATP_BS"/>
</dbReference>
<protein>
    <recommendedName>
        <fullName evidence="15">Protein kinase domain-containing protein</fullName>
    </recommendedName>
</protein>
<dbReference type="PANTHER" id="PTHR34590:SF15">
    <property type="entry name" value="PROTEIN KINASE DOMAIN-CONTAINING PROTEIN"/>
    <property type="match status" value="1"/>
</dbReference>
<dbReference type="PROSITE" id="PS00108">
    <property type="entry name" value="PROTEIN_KINASE_ST"/>
    <property type="match status" value="1"/>
</dbReference>
<feature type="compositionally biased region" description="Low complexity" evidence="13">
    <location>
        <begin position="460"/>
        <end position="470"/>
    </location>
</feature>
<name>A0A5D2E3B0_GOSDA</name>
<dbReference type="InterPro" id="IPR045272">
    <property type="entry name" value="ANXUR1/2-like"/>
</dbReference>
<evidence type="ECO:0000256" key="6">
    <source>
        <dbReference type="ARBA" id="ARBA00022741"/>
    </source>
</evidence>
<evidence type="ECO:0000256" key="3">
    <source>
        <dbReference type="ARBA" id="ARBA00022679"/>
    </source>
</evidence>
<keyword evidence="17" id="KW-1185">Reference proteome</keyword>
<dbReference type="SMART" id="SM00220">
    <property type="entry name" value="S_TKc"/>
    <property type="match status" value="1"/>
</dbReference>
<dbReference type="FunFam" id="2.60.120.430:FF:000003">
    <property type="entry name" value="FERONIA receptor-like kinase"/>
    <property type="match status" value="1"/>
</dbReference>
<dbReference type="PROSITE" id="PS50011">
    <property type="entry name" value="PROTEIN_KINASE_DOM"/>
    <property type="match status" value="1"/>
</dbReference>
<dbReference type="AlphaFoldDB" id="A0A5D2E3B0"/>
<dbReference type="PROSITE" id="PS00107">
    <property type="entry name" value="PROTEIN_KINASE_ATP"/>
    <property type="match status" value="1"/>
</dbReference>
<evidence type="ECO:0000313" key="16">
    <source>
        <dbReference type="EMBL" id="TYG87691.1"/>
    </source>
</evidence>